<dbReference type="InterPro" id="IPR019786">
    <property type="entry name" value="Zinc_finger_PHD-type_CS"/>
</dbReference>
<proteinExistence type="predicted"/>
<dbReference type="OrthoDB" id="5857755at2759"/>
<dbReference type="Gene3D" id="3.90.980.20">
    <property type="match status" value="1"/>
</dbReference>
<dbReference type="InterPro" id="IPR053835">
    <property type="entry name" value="ASH2L-like_WH"/>
</dbReference>
<feature type="compositionally biased region" description="Polar residues" evidence="6">
    <location>
        <begin position="71"/>
        <end position="80"/>
    </location>
</feature>
<comment type="caution">
    <text evidence="8">The sequence shown here is derived from an EMBL/GenBank/DDBJ whole genome shotgun (WGS) entry which is preliminary data.</text>
</comment>
<comment type="subcellular location">
    <subcellularLocation>
        <location evidence="1">Nucleus</location>
    </subcellularLocation>
</comment>
<dbReference type="Gene3D" id="2.60.120.920">
    <property type="match status" value="1"/>
</dbReference>
<evidence type="ECO:0000259" key="7">
    <source>
        <dbReference type="PROSITE" id="PS50188"/>
    </source>
</evidence>
<protein>
    <recommendedName>
        <fullName evidence="7">B30.2/SPRY domain-containing protein</fullName>
    </recommendedName>
</protein>
<dbReference type="GO" id="GO:0048188">
    <property type="term" value="C:Set1C/COMPASS complex"/>
    <property type="evidence" value="ECO:0007669"/>
    <property type="project" value="InterPro"/>
</dbReference>
<feature type="region of interest" description="Disordered" evidence="6">
    <location>
        <begin position="58"/>
        <end position="80"/>
    </location>
</feature>
<name>A0A6V7XGL8_MELEN</name>
<dbReference type="InterPro" id="IPR049455">
    <property type="entry name" value="ASH2-like_PHD"/>
</dbReference>
<evidence type="ECO:0000256" key="2">
    <source>
        <dbReference type="ARBA" id="ARBA00022723"/>
    </source>
</evidence>
<dbReference type="GO" id="GO:0000976">
    <property type="term" value="F:transcription cis-regulatory region binding"/>
    <property type="evidence" value="ECO:0007669"/>
    <property type="project" value="TreeGrafter"/>
</dbReference>
<dbReference type="SMART" id="SM00249">
    <property type="entry name" value="PHD"/>
    <property type="match status" value="1"/>
</dbReference>
<dbReference type="SUPFAM" id="SSF49899">
    <property type="entry name" value="Concanavalin A-like lectins/glucanases"/>
    <property type="match status" value="1"/>
</dbReference>
<evidence type="ECO:0000256" key="4">
    <source>
        <dbReference type="ARBA" id="ARBA00022833"/>
    </source>
</evidence>
<dbReference type="Pfam" id="PF21198">
    <property type="entry name" value="ASH2L-like_WH"/>
    <property type="match status" value="1"/>
</dbReference>
<dbReference type="PANTHER" id="PTHR10598">
    <property type="entry name" value="SET1/ASH2 HISTONE METHYLTRANSFERASE COMPLEX SUBUNIT ASH2"/>
    <property type="match status" value="1"/>
</dbReference>
<feature type="region of interest" description="Disordered" evidence="6">
    <location>
        <begin position="290"/>
        <end position="314"/>
    </location>
</feature>
<organism evidence="8 9">
    <name type="scientific">Meloidogyne enterolobii</name>
    <name type="common">Root-knot nematode worm</name>
    <name type="synonym">Meloidogyne mayaguensis</name>
    <dbReference type="NCBI Taxonomy" id="390850"/>
    <lineage>
        <taxon>Eukaryota</taxon>
        <taxon>Metazoa</taxon>
        <taxon>Ecdysozoa</taxon>
        <taxon>Nematoda</taxon>
        <taxon>Chromadorea</taxon>
        <taxon>Rhabditida</taxon>
        <taxon>Tylenchina</taxon>
        <taxon>Tylenchomorpha</taxon>
        <taxon>Tylenchoidea</taxon>
        <taxon>Meloidogynidae</taxon>
        <taxon>Meloidogyninae</taxon>
        <taxon>Meloidogyne</taxon>
    </lineage>
</organism>
<dbReference type="InterPro" id="IPR003877">
    <property type="entry name" value="SPRY_dom"/>
</dbReference>
<dbReference type="SUPFAM" id="SSF57903">
    <property type="entry name" value="FYVE/PHD zinc finger"/>
    <property type="match status" value="1"/>
</dbReference>
<evidence type="ECO:0000313" key="9">
    <source>
        <dbReference type="Proteomes" id="UP000580250"/>
    </source>
</evidence>
<dbReference type="PROSITE" id="PS50188">
    <property type="entry name" value="B302_SPRY"/>
    <property type="match status" value="1"/>
</dbReference>
<gene>
    <name evidence="8" type="ORF">MENT_LOCUS51706</name>
</gene>
<keyword evidence="4" id="KW-0862">Zinc</keyword>
<sequence>MTSWSCVTACRINKILLVKLQIYILQHGTQLLGLTISWRRLSMRSRASSQNLQQKMLNSESNTPFKEPKQESSTNFNDSLYSPSDISTSVCYCNGERKLGGLEVQCSGCKRWFHQECFKDLENFGGLPFMVSYMFCCRGCSPENKEKWNIRSTSYSSMAVMALANMTLEYFVKQYGISNISSIKGPNPFFSIDQEIVQYMDKNWEYLSTTPKRQKKTWHQTILKILQKETELFLQDSKGCSFALKEKDLLRIGPMHESILQIFKRGRDAAEREANSLQISEQQIYHSLNLENFSDGPKTRGASKRKAATSNNGEGLDTKINLNIPLQKKAKMASEFATVTINGQSGIDFPFNREGYRYYLVEKDPNILNRDRFDREEVNNTRAVQIPSHIHRIVIPQIVTLSPNDRANQLILDADNLTLTGCDGYSSVRATHSVGHGKWYFEMEFLSQPGDSHVRVGWAQAFSPLQACIGYSKFSYSWRSKRGTVFNDGCLIDLPSLDVEKKNNVATSIKISDILPPSWKDCDLIKFKQNYFFEEKEEIQQEIQKLQPLPNSKIEFFLNGQSCGVAFQNIFTGHYFPAVSLFHSARVRLNFGPNFRRIPECVKNDNVKPMSERPNQMQIEQVLSDILYMVVNEEELNRRNVDFFNAILMKEKI</sequence>
<dbReference type="SMART" id="SM00449">
    <property type="entry name" value="SPRY"/>
    <property type="match status" value="1"/>
</dbReference>
<dbReference type="Pfam" id="PF21257">
    <property type="entry name" value="PHD_ash2p_like"/>
    <property type="match status" value="1"/>
</dbReference>
<evidence type="ECO:0000313" key="8">
    <source>
        <dbReference type="EMBL" id="CAD2198393.1"/>
    </source>
</evidence>
<keyword evidence="2" id="KW-0479">Metal-binding</keyword>
<evidence type="ECO:0000256" key="5">
    <source>
        <dbReference type="ARBA" id="ARBA00023242"/>
    </source>
</evidence>
<evidence type="ECO:0000256" key="6">
    <source>
        <dbReference type="SAM" id="MobiDB-lite"/>
    </source>
</evidence>
<dbReference type="AlphaFoldDB" id="A0A6V7XGL8"/>
<dbReference type="Proteomes" id="UP000580250">
    <property type="component" value="Unassembled WGS sequence"/>
</dbReference>
<dbReference type="InterPro" id="IPR001870">
    <property type="entry name" value="B30.2/SPRY"/>
</dbReference>
<feature type="domain" description="B30.2/SPRY" evidence="7">
    <location>
        <begin position="377"/>
        <end position="596"/>
    </location>
</feature>
<dbReference type="InterPro" id="IPR013320">
    <property type="entry name" value="ConA-like_dom_sf"/>
</dbReference>
<keyword evidence="5" id="KW-0539">Nucleus</keyword>
<reference evidence="8 9" key="1">
    <citation type="submission" date="2020-08" db="EMBL/GenBank/DDBJ databases">
        <authorList>
            <person name="Koutsovoulos G."/>
            <person name="Danchin GJ E."/>
        </authorList>
    </citation>
    <scope>NUCLEOTIDE SEQUENCE [LARGE SCALE GENOMIC DNA]</scope>
</reference>
<dbReference type="InterPro" id="IPR001965">
    <property type="entry name" value="Znf_PHD"/>
</dbReference>
<dbReference type="GO" id="GO:0008270">
    <property type="term" value="F:zinc ion binding"/>
    <property type="evidence" value="ECO:0007669"/>
    <property type="project" value="UniProtKB-KW"/>
</dbReference>
<dbReference type="EMBL" id="CAJEWN010001556">
    <property type="protein sequence ID" value="CAD2198393.1"/>
    <property type="molecule type" value="Genomic_DNA"/>
</dbReference>
<dbReference type="CDD" id="cd12872">
    <property type="entry name" value="SPRY_Ash2"/>
    <property type="match status" value="1"/>
</dbReference>
<evidence type="ECO:0000256" key="3">
    <source>
        <dbReference type="ARBA" id="ARBA00022771"/>
    </source>
</evidence>
<keyword evidence="3" id="KW-0863">Zinc-finger</keyword>
<dbReference type="InterPro" id="IPR037353">
    <property type="entry name" value="ASH2"/>
</dbReference>
<accession>A0A6V7XGL8</accession>
<dbReference type="InterPro" id="IPR011011">
    <property type="entry name" value="Znf_FYVE_PHD"/>
</dbReference>
<dbReference type="PANTHER" id="PTHR10598:SF0">
    <property type="entry name" value="SET1_ASH2 HISTONE METHYLTRANSFERASE COMPLEX SUBUNIT ASH2"/>
    <property type="match status" value="1"/>
</dbReference>
<dbReference type="PROSITE" id="PS01359">
    <property type="entry name" value="ZF_PHD_1"/>
    <property type="match status" value="1"/>
</dbReference>
<evidence type="ECO:0000256" key="1">
    <source>
        <dbReference type="ARBA" id="ARBA00004123"/>
    </source>
</evidence>
<dbReference type="InterPro" id="IPR043136">
    <property type="entry name" value="B30.2/SPRY_sf"/>
</dbReference>